<dbReference type="PRINTS" id="PR00505">
    <property type="entry name" value="D12N6MTFRASE"/>
</dbReference>
<dbReference type="InterPro" id="IPR029063">
    <property type="entry name" value="SAM-dependent_MTases_sf"/>
</dbReference>
<evidence type="ECO:0008006" key="5">
    <source>
        <dbReference type="Google" id="ProtNLM"/>
    </source>
</evidence>
<dbReference type="GO" id="GO:0009307">
    <property type="term" value="P:DNA restriction-modification system"/>
    <property type="evidence" value="ECO:0007669"/>
    <property type="project" value="InterPro"/>
</dbReference>
<evidence type="ECO:0000256" key="3">
    <source>
        <dbReference type="ARBA" id="ARBA00022691"/>
    </source>
</evidence>
<keyword evidence="1" id="KW-0489">Methyltransferase</keyword>
<dbReference type="InterPro" id="IPR012327">
    <property type="entry name" value="MeTrfase_D12"/>
</dbReference>
<accession>A0A6C0KKN1</accession>
<dbReference type="Gene3D" id="3.40.50.150">
    <property type="entry name" value="Vaccinia Virus protein VP39"/>
    <property type="match status" value="1"/>
</dbReference>
<evidence type="ECO:0000256" key="1">
    <source>
        <dbReference type="ARBA" id="ARBA00022603"/>
    </source>
</evidence>
<dbReference type="GO" id="GO:0032259">
    <property type="term" value="P:methylation"/>
    <property type="evidence" value="ECO:0007669"/>
    <property type="project" value="UniProtKB-KW"/>
</dbReference>
<keyword evidence="2" id="KW-0808">Transferase</keyword>
<proteinExistence type="predicted"/>
<reference evidence="4" key="1">
    <citation type="journal article" date="2020" name="Nature">
        <title>Giant virus diversity and host interactions through global metagenomics.</title>
        <authorList>
            <person name="Schulz F."/>
            <person name="Roux S."/>
            <person name="Paez-Espino D."/>
            <person name="Jungbluth S."/>
            <person name="Walsh D.A."/>
            <person name="Denef V.J."/>
            <person name="McMahon K.D."/>
            <person name="Konstantinidis K.T."/>
            <person name="Eloe-Fadrosh E.A."/>
            <person name="Kyrpides N.C."/>
            <person name="Woyke T."/>
        </authorList>
    </citation>
    <scope>NUCLEOTIDE SEQUENCE</scope>
    <source>
        <strain evidence="4">GVMAG-S-3300012919-55</strain>
    </source>
</reference>
<evidence type="ECO:0000313" key="4">
    <source>
        <dbReference type="EMBL" id="QHU17843.1"/>
    </source>
</evidence>
<protein>
    <recommendedName>
        <fullName evidence="5">DNA methylase N-4/N-6 domain-containing protein</fullName>
    </recommendedName>
</protein>
<keyword evidence="3" id="KW-0949">S-adenosyl-L-methionine</keyword>
<organism evidence="4">
    <name type="scientific">viral metagenome</name>
    <dbReference type="NCBI Taxonomy" id="1070528"/>
    <lineage>
        <taxon>unclassified sequences</taxon>
        <taxon>metagenomes</taxon>
        <taxon>organismal metagenomes</taxon>
    </lineage>
</organism>
<dbReference type="AlphaFoldDB" id="A0A6C0KKN1"/>
<dbReference type="EMBL" id="MN740918">
    <property type="protein sequence ID" value="QHU17843.1"/>
    <property type="molecule type" value="Genomic_DNA"/>
</dbReference>
<dbReference type="Pfam" id="PF02086">
    <property type="entry name" value="MethyltransfD12"/>
    <property type="match status" value="1"/>
</dbReference>
<name>A0A6C0KKN1_9ZZZZ</name>
<evidence type="ECO:0000256" key="2">
    <source>
        <dbReference type="ARBA" id="ARBA00022679"/>
    </source>
</evidence>
<sequence length="366" mass="42792">MSDYLKEQIITYMGNKRKLLYKIEEIIQIIEEKEGRSLHIGDGFAGSGVVSRLFKKYAKTLYTNDIADYSETLNKCFLSNINEQEHHIICEYIETANKHANEKTTIFNKPYISGTWSPKGEITEKSRVYFTEENGERIDIIRNYIDTLPDIYKPYVLAPLIIECSIHNNTSGHFSAFYKNEQGKGQYGGKNHIDLKRITQPITLKMPLYHNSKCKVVVNKMNTNEWVKTLPKLDLVYYDPPYNKHPYSIYYFLLNIINNWESIDIPDTNRGQPLNWEKSNYNSSCYAEKSLTDLIKNTNSTYILLSYNNGGIIKLDKLDEILSTYGEVTKIPVEHKTYNKLKGISEYKKKEEKEKIKEFFWLLKKN</sequence>
<dbReference type="GO" id="GO:0009007">
    <property type="term" value="F:site-specific DNA-methyltransferase (adenine-specific) activity"/>
    <property type="evidence" value="ECO:0007669"/>
    <property type="project" value="UniProtKB-EC"/>
</dbReference>
<dbReference type="SUPFAM" id="SSF53335">
    <property type="entry name" value="S-adenosyl-L-methionine-dependent methyltransferases"/>
    <property type="match status" value="1"/>
</dbReference>